<reference evidence="1" key="1">
    <citation type="submission" date="2013-11" db="EMBL/GenBank/DDBJ databases">
        <authorList>
            <person name="Sternberg P."/>
            <person name="Dillman A."/>
            <person name="Macchietto M."/>
        </authorList>
    </citation>
    <scope>NUCLEOTIDE SEQUENCE</scope>
    <source>
        <strain evidence="1">ALL</strain>
    </source>
</reference>
<dbReference type="AlphaFoldDB" id="A0A4U8V1I8"/>
<reference evidence="1" key="3">
    <citation type="journal article" date="2019" name="G3 (Bethesda)">
        <title>Hybrid Assembly of the Genome of the Entomopathogenic Nematode Steinernema carpocapsae Identifies the X-Chromosome.</title>
        <authorList>
            <person name="Serra L."/>
            <person name="Macchietto M."/>
            <person name="Macias-Munoz A."/>
            <person name="McGill C.J."/>
            <person name="Rodriguez I.M."/>
            <person name="Rodriguez B."/>
            <person name="Murad R."/>
            <person name="Mortazavi A."/>
        </authorList>
    </citation>
    <scope>NUCLEOTIDE SEQUENCE [LARGE SCALE GENOMIC DNA]</scope>
    <source>
        <strain evidence="1">ALL</strain>
    </source>
</reference>
<evidence type="ECO:0008006" key="2">
    <source>
        <dbReference type="Google" id="ProtNLM"/>
    </source>
</evidence>
<name>A0A4U8V1I8_STECR</name>
<dbReference type="OrthoDB" id="5877528at2759"/>
<proteinExistence type="predicted"/>
<sequence>MLNLSRSVHRIVASASRLRLAAVPALRSYSAPVAASEQKGKKNLDLGQFVDDVLGSNVIYKGSPSISRRVFETGDVASFEQVMKNESVRSDDDVMYVMGHLISLSASQPAEVAAWVQKTNFPSVIASHILKPDASPANVFTALGALYVLGSNRSVSKAEGSSFSILHSFETLIPELVKRLTAILEGDQTELPISAVISFAALTNRLNVRLGEKVSRLLREAVELNVGAVTAPADVLAILGNMDLSKGILQEQVLAKANELIPVMSNSELVAILKYLAVQGRRDMVLLPPLTNALARSQVPFTVNNITAITYAVAKLNYRDASLLKRLSQEIQMNAYNIPSWQDMKTLMGSLNRLGIGDKPTWDCLVKWMGSRLSSFTKAHMRQCLLACAMANLESKDLTSIGLSVASQLEPSENESTIEWLNTLYALSLLGALKQTAAEKMLRKEFLSEVANSKEAQRSPSSLLLYKLKIAQINSSTKYDLENYTGTRLSQTDIFGESVPVEEIIRLKRGKQAPLDEFVHVVSFLASTKHISKPMLTQDSILVDGLAELDKKGTYVAVKDWQAWLSQEKNPEHRYLAFVFVPYNRTVRDPRNEGNLRPTGDLAMEVKHLEVQGFVPVVFYEQELPLFTDKVQRIKLVKERVASLTS</sequence>
<reference evidence="1" key="2">
    <citation type="journal article" date="2015" name="Genome Biol.">
        <title>Comparative genomics of Steinernema reveals deeply conserved gene regulatory networks.</title>
        <authorList>
            <person name="Dillman A.R."/>
            <person name="Macchietto M."/>
            <person name="Porter C.F."/>
            <person name="Rogers A."/>
            <person name="Williams B."/>
            <person name="Antoshechkin I."/>
            <person name="Lee M.M."/>
            <person name="Goodwin Z."/>
            <person name="Lu X."/>
            <person name="Lewis E.E."/>
            <person name="Goodrich-Blair H."/>
            <person name="Stock S.P."/>
            <person name="Adams B.J."/>
            <person name="Sternberg P.W."/>
            <person name="Mortazavi A."/>
        </authorList>
    </citation>
    <scope>NUCLEOTIDE SEQUENCE [LARGE SCALE GENOMIC DNA]</scope>
    <source>
        <strain evidence="1">ALL</strain>
    </source>
</reference>
<dbReference type="EMBL" id="AZBU02000001">
    <property type="protein sequence ID" value="TMS39780.1"/>
    <property type="molecule type" value="Genomic_DNA"/>
</dbReference>
<accession>A0A4U8V1I8</accession>
<gene>
    <name evidence="1" type="ORF">L596_006258</name>
</gene>
<comment type="caution">
    <text evidence="1">The sequence shown here is derived from an EMBL/GenBank/DDBJ whole genome shotgun (WGS) entry which is preliminary data.</text>
</comment>
<organism evidence="1">
    <name type="scientific">Steinernema carpocapsae</name>
    <name type="common">Entomopathogenic nematode</name>
    <dbReference type="NCBI Taxonomy" id="34508"/>
    <lineage>
        <taxon>Eukaryota</taxon>
        <taxon>Metazoa</taxon>
        <taxon>Ecdysozoa</taxon>
        <taxon>Nematoda</taxon>
        <taxon>Chromadorea</taxon>
        <taxon>Rhabditida</taxon>
        <taxon>Tylenchina</taxon>
        <taxon>Panagrolaimomorpha</taxon>
        <taxon>Strongyloidoidea</taxon>
        <taxon>Steinernematidae</taxon>
        <taxon>Steinernema</taxon>
    </lineage>
</organism>
<evidence type="ECO:0000313" key="1">
    <source>
        <dbReference type="EMBL" id="TMS39780.1"/>
    </source>
</evidence>
<dbReference type="STRING" id="34508.A0A4U8V1I8"/>
<protein>
    <recommendedName>
        <fullName evidence="2">RAP domain-containing protein</fullName>
    </recommendedName>
</protein>